<dbReference type="InterPro" id="IPR011335">
    <property type="entry name" value="Restrct_endonuc-II-like"/>
</dbReference>
<reference evidence="3 4" key="1">
    <citation type="journal article" date="2015" name="Genome Announc.">
        <title>Complete Genome Sequence of the Type Strain Corynebacterium mustelae DSM 45274, Isolated from Various Tissues of a Male Ferret with Lethal Sepsis.</title>
        <authorList>
            <person name="Ruckert C."/>
            <person name="Eimer J."/>
            <person name="Winkler A."/>
            <person name="Tauch A."/>
        </authorList>
    </citation>
    <scope>NUCLEOTIDE SEQUENCE [LARGE SCALE GENOMIC DNA]</scope>
    <source>
        <strain evidence="3 4">DSM 45274</strain>
    </source>
</reference>
<dbReference type="KEGG" id="cmv:CMUST_09570"/>
<reference evidence="4" key="2">
    <citation type="submission" date="2015-05" db="EMBL/GenBank/DDBJ databases">
        <title>Complete genome sequence of Corynebacterium mustelae DSM 45274, isolated from various tissues of a male ferret with lethal sepsis.</title>
        <authorList>
            <person name="Ruckert C."/>
            <person name="Albersmeier A."/>
            <person name="Winkler A."/>
            <person name="Tauch A."/>
        </authorList>
    </citation>
    <scope>NUCLEOTIDE SEQUENCE [LARGE SCALE GENOMIC DNA]</scope>
    <source>
        <strain evidence="4">DSM 45274</strain>
    </source>
</reference>
<dbReference type="InterPro" id="IPR003509">
    <property type="entry name" value="UPF0102_YraN-like"/>
</dbReference>
<dbReference type="NCBIfam" id="NF009150">
    <property type="entry name" value="PRK12497.1-3"/>
    <property type="match status" value="1"/>
</dbReference>
<dbReference type="PATRIC" id="fig|571915.4.peg.2027"/>
<dbReference type="STRING" id="571915.CMUST_09570"/>
<dbReference type="RefSeq" id="WP_047262292.1">
    <property type="nucleotide sequence ID" value="NZ_CP011542.1"/>
</dbReference>
<dbReference type="NCBIfam" id="NF009154">
    <property type="entry name" value="PRK12497.3-3"/>
    <property type="match status" value="1"/>
</dbReference>
<dbReference type="CDD" id="cd20736">
    <property type="entry name" value="PoNe_Nuclease"/>
    <property type="match status" value="1"/>
</dbReference>
<organism evidence="3 4">
    <name type="scientific">Corynebacterium mustelae</name>
    <dbReference type="NCBI Taxonomy" id="571915"/>
    <lineage>
        <taxon>Bacteria</taxon>
        <taxon>Bacillati</taxon>
        <taxon>Actinomycetota</taxon>
        <taxon>Actinomycetes</taxon>
        <taxon>Mycobacteriales</taxon>
        <taxon>Corynebacteriaceae</taxon>
        <taxon>Corynebacterium</taxon>
    </lineage>
</organism>
<dbReference type="Pfam" id="PF02021">
    <property type="entry name" value="UPF0102"/>
    <property type="match status" value="1"/>
</dbReference>
<comment type="similarity">
    <text evidence="1 2">Belongs to the UPF0102 family.</text>
</comment>
<dbReference type="HAMAP" id="MF_00048">
    <property type="entry name" value="UPF0102"/>
    <property type="match status" value="1"/>
</dbReference>
<dbReference type="AlphaFoldDB" id="A0A0G3H0F6"/>
<accession>A0A0G3H0F6</accession>
<dbReference type="Proteomes" id="UP000035199">
    <property type="component" value="Chromosome"/>
</dbReference>
<keyword evidence="4" id="KW-1185">Reference proteome</keyword>
<sequence>MVHLPVGVVRNNHNREIGDAGENIAAQFLISRQYIIVARNVRYVAGELDLIARSPHGAIVFVEVKTRTGKNYGNVEAVSPNKLRKMRRAAALWLRDKPWKDVRFDVVAITLNQTGTHEIDWYQGVDSGAC</sequence>
<dbReference type="SUPFAM" id="SSF52980">
    <property type="entry name" value="Restriction endonuclease-like"/>
    <property type="match status" value="1"/>
</dbReference>
<evidence type="ECO:0000256" key="2">
    <source>
        <dbReference type="HAMAP-Rule" id="MF_00048"/>
    </source>
</evidence>
<dbReference type="EMBL" id="CP011542">
    <property type="protein sequence ID" value="AKK06230.1"/>
    <property type="molecule type" value="Genomic_DNA"/>
</dbReference>
<evidence type="ECO:0000313" key="4">
    <source>
        <dbReference type="Proteomes" id="UP000035199"/>
    </source>
</evidence>
<proteinExistence type="inferred from homology"/>
<dbReference type="NCBIfam" id="TIGR00252">
    <property type="entry name" value="YraN family protein"/>
    <property type="match status" value="1"/>
</dbReference>
<dbReference type="Gene3D" id="3.40.1350.10">
    <property type="match status" value="1"/>
</dbReference>
<dbReference type="InterPro" id="IPR011856">
    <property type="entry name" value="tRNA_endonuc-like_dom_sf"/>
</dbReference>
<protein>
    <recommendedName>
        <fullName evidence="2">UPF0102 protein CMUST_09570</fullName>
    </recommendedName>
</protein>
<evidence type="ECO:0000256" key="1">
    <source>
        <dbReference type="ARBA" id="ARBA00006738"/>
    </source>
</evidence>
<dbReference type="GO" id="GO:0003676">
    <property type="term" value="F:nucleic acid binding"/>
    <property type="evidence" value="ECO:0007669"/>
    <property type="project" value="InterPro"/>
</dbReference>
<evidence type="ECO:0000313" key="3">
    <source>
        <dbReference type="EMBL" id="AKK06230.1"/>
    </source>
</evidence>
<name>A0A0G3H0F6_9CORY</name>
<dbReference type="PANTHER" id="PTHR34039">
    <property type="entry name" value="UPF0102 PROTEIN YRAN"/>
    <property type="match status" value="1"/>
</dbReference>
<gene>
    <name evidence="3" type="ORF">CMUST_09570</name>
</gene>
<dbReference type="PANTHER" id="PTHR34039:SF1">
    <property type="entry name" value="UPF0102 PROTEIN YRAN"/>
    <property type="match status" value="1"/>
</dbReference>
<dbReference type="OrthoDB" id="9794876at2"/>